<feature type="transmembrane region" description="Helical" evidence="1">
    <location>
        <begin position="12"/>
        <end position="33"/>
    </location>
</feature>
<organism evidence="2 3">
    <name type="scientific">Thermocladium modestius</name>
    <dbReference type="NCBI Taxonomy" id="62609"/>
    <lineage>
        <taxon>Archaea</taxon>
        <taxon>Thermoproteota</taxon>
        <taxon>Thermoprotei</taxon>
        <taxon>Thermoproteales</taxon>
        <taxon>Thermoproteaceae</taxon>
        <taxon>Thermocladium</taxon>
    </lineage>
</organism>
<sequence>MAGSVNLILIAKGVRTLAFGAVSVLTPIYLAMLGYPPQLVGLGIFFIVAGNAVSNILLTWYGNLVGRRRMLVAFSSLMAASGALLFLGGPFPLLAAALAMGNISTTGTEAGPFQSIEVGVLPRLAGARIGRVLGVYNVIGYSASALGALAASLPSYVEDPLMAIRDMYLGYAAVGVILASIYAGMEGLNSSKASAGLSHVSPAARADIGKLSALFAVDAFGGGLVSQSIVSYWFYVRYGASLRELGIIFLAVNSVTAASIIAAPLVAERLGNLKTMVYTHMVSSAFLILIPLASTLPGSLLFLLLRQSTSQMDVPTRQAFMAQIFGDEERVPAMAITNTARSLAALPGAPIAGSAIAVGLLGLPFLLSGSSKIAYDAAIYLSYRERAS</sequence>
<reference evidence="2" key="2">
    <citation type="submission" date="2020-09" db="EMBL/GenBank/DDBJ databases">
        <authorList>
            <person name="Sun Q."/>
            <person name="Ohkuma M."/>
        </authorList>
    </citation>
    <scope>NUCLEOTIDE SEQUENCE</scope>
    <source>
        <strain evidence="2">JCM 10088</strain>
    </source>
</reference>
<feature type="transmembrane region" description="Helical" evidence="1">
    <location>
        <begin position="211"/>
        <end position="235"/>
    </location>
</feature>
<name>A0A830H0J8_9CREN</name>
<evidence type="ECO:0000313" key="3">
    <source>
        <dbReference type="Proteomes" id="UP000610960"/>
    </source>
</evidence>
<dbReference type="RefSeq" id="WP_188597019.1">
    <property type="nucleotide sequence ID" value="NZ_BMNL01000004.1"/>
</dbReference>
<dbReference type="EMBL" id="BMNL01000004">
    <property type="protein sequence ID" value="GGP22225.1"/>
    <property type="molecule type" value="Genomic_DNA"/>
</dbReference>
<dbReference type="SUPFAM" id="SSF103473">
    <property type="entry name" value="MFS general substrate transporter"/>
    <property type="match status" value="1"/>
</dbReference>
<dbReference type="AlphaFoldDB" id="A0A830H0J8"/>
<dbReference type="OrthoDB" id="56622at2157"/>
<feature type="transmembrane region" description="Helical" evidence="1">
    <location>
        <begin position="138"/>
        <end position="156"/>
    </location>
</feature>
<keyword evidence="1" id="KW-0812">Transmembrane</keyword>
<keyword evidence="3" id="KW-1185">Reference proteome</keyword>
<gene>
    <name evidence="2" type="ORF">GCM10007981_17430</name>
</gene>
<keyword evidence="1" id="KW-1133">Transmembrane helix</keyword>
<feature type="transmembrane region" description="Helical" evidence="1">
    <location>
        <begin position="343"/>
        <end position="367"/>
    </location>
</feature>
<feature type="transmembrane region" description="Helical" evidence="1">
    <location>
        <begin position="168"/>
        <end position="185"/>
    </location>
</feature>
<evidence type="ECO:0000313" key="2">
    <source>
        <dbReference type="EMBL" id="GGP22225.1"/>
    </source>
</evidence>
<feature type="transmembrane region" description="Helical" evidence="1">
    <location>
        <begin position="286"/>
        <end position="305"/>
    </location>
</feature>
<reference evidence="2" key="1">
    <citation type="journal article" date="2014" name="Int. J. Syst. Evol. Microbiol.">
        <title>Complete genome sequence of Corynebacterium casei LMG S-19264T (=DSM 44701T), isolated from a smear-ripened cheese.</title>
        <authorList>
            <consortium name="US DOE Joint Genome Institute (JGI-PGF)"/>
            <person name="Walter F."/>
            <person name="Albersmeier A."/>
            <person name="Kalinowski J."/>
            <person name="Ruckert C."/>
        </authorList>
    </citation>
    <scope>NUCLEOTIDE SEQUENCE</scope>
    <source>
        <strain evidence="2">JCM 10088</strain>
    </source>
</reference>
<dbReference type="InterPro" id="IPR036259">
    <property type="entry name" value="MFS_trans_sf"/>
</dbReference>
<evidence type="ECO:0000256" key="1">
    <source>
        <dbReference type="SAM" id="Phobius"/>
    </source>
</evidence>
<dbReference type="PANTHER" id="PTHR23520">
    <property type="entry name" value="TRANSPORTER, PUTATIVE (AFU_ORTHOLOGUE AFUA_3G04000)-RELATED"/>
    <property type="match status" value="1"/>
</dbReference>
<dbReference type="PANTHER" id="PTHR23520:SF5">
    <property type="entry name" value="TRANSPORTER, PUTATIVE (AFU_ORTHOLOGUE AFUA_3G04000)-RELATED"/>
    <property type="match status" value="1"/>
</dbReference>
<comment type="caution">
    <text evidence="2">The sequence shown here is derived from an EMBL/GenBank/DDBJ whole genome shotgun (WGS) entry which is preliminary data.</text>
</comment>
<protein>
    <submittedName>
        <fullName evidence="2">MFS transporter</fullName>
    </submittedName>
</protein>
<accession>A0A830H0J8</accession>
<feature type="transmembrane region" description="Helical" evidence="1">
    <location>
        <begin position="247"/>
        <end position="266"/>
    </location>
</feature>
<proteinExistence type="predicted"/>
<dbReference type="Proteomes" id="UP000610960">
    <property type="component" value="Unassembled WGS sequence"/>
</dbReference>
<feature type="transmembrane region" description="Helical" evidence="1">
    <location>
        <begin position="39"/>
        <end position="58"/>
    </location>
</feature>
<dbReference type="Gene3D" id="1.20.1250.20">
    <property type="entry name" value="MFS general substrate transporter like domains"/>
    <property type="match status" value="2"/>
</dbReference>
<feature type="transmembrane region" description="Helical" evidence="1">
    <location>
        <begin position="70"/>
        <end position="91"/>
    </location>
</feature>
<keyword evidence="1" id="KW-0472">Membrane</keyword>